<gene>
    <name evidence="2" type="ORF">ETD85_15005</name>
</gene>
<name>A0A5S4GQA2_9ACTN</name>
<keyword evidence="3" id="KW-1185">Reference proteome</keyword>
<evidence type="ECO:0000256" key="1">
    <source>
        <dbReference type="SAM" id="MobiDB-lite"/>
    </source>
</evidence>
<dbReference type="Pfam" id="PF01547">
    <property type="entry name" value="SBP_bac_1"/>
    <property type="match status" value="1"/>
</dbReference>
<dbReference type="InterPro" id="IPR006059">
    <property type="entry name" value="SBP"/>
</dbReference>
<accession>A0A5S4GQA2</accession>
<reference evidence="2 3" key="1">
    <citation type="submission" date="2019-05" db="EMBL/GenBank/DDBJ databases">
        <title>Draft genome sequence of Nonomuraea zeae DSM 100528.</title>
        <authorList>
            <person name="Saricaoglu S."/>
            <person name="Isik K."/>
        </authorList>
    </citation>
    <scope>NUCLEOTIDE SEQUENCE [LARGE SCALE GENOMIC DNA]</scope>
    <source>
        <strain evidence="2 3">DSM 100528</strain>
    </source>
</reference>
<dbReference type="Gene3D" id="3.40.190.10">
    <property type="entry name" value="Periplasmic binding protein-like II"/>
    <property type="match status" value="2"/>
</dbReference>
<dbReference type="OrthoDB" id="7918484at2"/>
<dbReference type="AlphaFoldDB" id="A0A5S4GQA2"/>
<dbReference type="Proteomes" id="UP000306628">
    <property type="component" value="Unassembled WGS sequence"/>
</dbReference>
<sequence length="468" mass="49959">MFAMPIGVQTGLRLLLAGRKQLIRSVTTQDRERVLHPQPPGGRAVGSGKKTWTAALLATAVLAITAACGGEGAGGEVKLRFSYWGSDARQKMTQEAIKKFEAKNPGIDVEEEFSDFGSYYESLATKVASDQTPDVITIEIRGLREYADRGTLADLSSTVTTADIDGKVLATGAIDGKQFAIPTGVNAWSLVVDPKAMKDAGQNLPDDTAWTWEEYVGLAAKVTARTGGKVYGTQQAFNPAFLQIFAAQRGESLYDGNKLGVSPGTLKAWWAVHQNLIRTKGSPDAAKTAELSALGEDKSLFATRNGAMGMWWSNQLGSINKASGGKEVELLRMPKAQGATTGGMFLQPAMFYTASSKSAHAAEAAKFIDFMVNDPEAGAIILSDRGLPASTKVLAAVRDKLPNADKKTLDFLDEIKGELMDSPAAPPKHASAIEDILKRYTNEVLFGRMTPDNAAQKLITEANALIAG</sequence>
<protein>
    <submittedName>
        <fullName evidence="2">Extracellular solute-binding protein</fullName>
    </submittedName>
</protein>
<dbReference type="SUPFAM" id="SSF53850">
    <property type="entry name" value="Periplasmic binding protein-like II"/>
    <property type="match status" value="1"/>
</dbReference>
<feature type="region of interest" description="Disordered" evidence="1">
    <location>
        <begin position="28"/>
        <end position="47"/>
    </location>
</feature>
<proteinExistence type="predicted"/>
<dbReference type="PANTHER" id="PTHR43649">
    <property type="entry name" value="ARABINOSE-BINDING PROTEIN-RELATED"/>
    <property type="match status" value="1"/>
</dbReference>
<comment type="caution">
    <text evidence="2">The sequence shown here is derived from an EMBL/GenBank/DDBJ whole genome shotgun (WGS) entry which is preliminary data.</text>
</comment>
<dbReference type="EMBL" id="VCKX01000038">
    <property type="protein sequence ID" value="TMR34999.1"/>
    <property type="molecule type" value="Genomic_DNA"/>
</dbReference>
<organism evidence="2 3">
    <name type="scientific">Nonomuraea zeae</name>
    <dbReference type="NCBI Taxonomy" id="1642303"/>
    <lineage>
        <taxon>Bacteria</taxon>
        <taxon>Bacillati</taxon>
        <taxon>Actinomycetota</taxon>
        <taxon>Actinomycetes</taxon>
        <taxon>Streptosporangiales</taxon>
        <taxon>Streptosporangiaceae</taxon>
        <taxon>Nonomuraea</taxon>
    </lineage>
</organism>
<dbReference type="PANTHER" id="PTHR43649:SF12">
    <property type="entry name" value="DIACETYLCHITOBIOSE BINDING PROTEIN DASA"/>
    <property type="match status" value="1"/>
</dbReference>
<dbReference type="InterPro" id="IPR050490">
    <property type="entry name" value="Bact_solute-bd_prot1"/>
</dbReference>
<evidence type="ECO:0000313" key="3">
    <source>
        <dbReference type="Proteomes" id="UP000306628"/>
    </source>
</evidence>
<evidence type="ECO:0000313" key="2">
    <source>
        <dbReference type="EMBL" id="TMR34999.1"/>
    </source>
</evidence>